<sequence length="235" mass="26656">MSDSKGPPSIKIGCECALLTADGTQCNVTEQEFTKDSRVSFHSFNWNGISADELETFFPNGNLTFRFKMWKCSGEINNDGYCTGRTHIGVEKKSSIWSIRNFSTLGEGNEVTYKINSTLNDKSIVTLKFFVTGEDEPLQIKFISSDSEVDSRYYSIKLSVLDSNGEAVTSDEVIVLFDYFVKESECSLTLTKKEIMRKKSQYLRDDVLSLLYEFNFSDGLVYGEIENTNYVLQCF</sequence>
<dbReference type="Proteomes" id="UP001054837">
    <property type="component" value="Unassembled WGS sequence"/>
</dbReference>
<organism evidence="1 2">
    <name type="scientific">Caerostris darwini</name>
    <dbReference type="NCBI Taxonomy" id="1538125"/>
    <lineage>
        <taxon>Eukaryota</taxon>
        <taxon>Metazoa</taxon>
        <taxon>Ecdysozoa</taxon>
        <taxon>Arthropoda</taxon>
        <taxon>Chelicerata</taxon>
        <taxon>Arachnida</taxon>
        <taxon>Araneae</taxon>
        <taxon>Araneomorphae</taxon>
        <taxon>Entelegynae</taxon>
        <taxon>Araneoidea</taxon>
        <taxon>Araneidae</taxon>
        <taxon>Caerostris</taxon>
    </lineage>
</organism>
<name>A0AAV4PCW6_9ARAC</name>
<dbReference type="AlphaFoldDB" id="A0AAV4PCW6"/>
<dbReference type="EMBL" id="BPLQ01002545">
    <property type="protein sequence ID" value="GIX93843.1"/>
    <property type="molecule type" value="Genomic_DNA"/>
</dbReference>
<proteinExistence type="predicted"/>
<accession>A0AAV4PCW6</accession>
<reference evidence="1 2" key="1">
    <citation type="submission" date="2021-06" db="EMBL/GenBank/DDBJ databases">
        <title>Caerostris darwini draft genome.</title>
        <authorList>
            <person name="Kono N."/>
            <person name="Arakawa K."/>
        </authorList>
    </citation>
    <scope>NUCLEOTIDE SEQUENCE [LARGE SCALE GENOMIC DNA]</scope>
</reference>
<comment type="caution">
    <text evidence="1">The sequence shown here is derived from an EMBL/GenBank/DDBJ whole genome shotgun (WGS) entry which is preliminary data.</text>
</comment>
<protein>
    <submittedName>
        <fullName evidence="1">Speckle-type POZ protein B</fullName>
    </submittedName>
</protein>
<evidence type="ECO:0000313" key="1">
    <source>
        <dbReference type="EMBL" id="GIX93843.1"/>
    </source>
</evidence>
<gene>
    <name evidence="1" type="primary">spop-b_57</name>
    <name evidence="1" type="ORF">CDAR_619301</name>
</gene>
<evidence type="ECO:0000313" key="2">
    <source>
        <dbReference type="Proteomes" id="UP001054837"/>
    </source>
</evidence>
<keyword evidence="2" id="KW-1185">Reference proteome</keyword>